<evidence type="ECO:0000256" key="3">
    <source>
        <dbReference type="ARBA" id="ARBA00022801"/>
    </source>
</evidence>
<keyword evidence="1" id="KW-1188">Viral release from host cell</keyword>
<keyword evidence="3" id="KW-0378">Hydrolase</keyword>
<sequence>MFIKSTSRFQYADAPKIEVKAEADGKITGYGSVWDVVDGYNERVIKGAFAKSLAEHQARGSMPKMLWQHQTDRPIGRWEAMKEDGRGLYVEGRLNLKTSSGRDAYEHLVSGDVDAFSIGYREKQVKPGTVRDLLELDLQEVSVVTFPANREALTETIKSLQSKTELVDMLREGGLSKQAAQLVASGGWKALSKETAFDDDAAARLAALIDRATRNIEDMK</sequence>
<dbReference type="GO" id="GO:0006508">
    <property type="term" value="P:proteolysis"/>
    <property type="evidence" value="ECO:0007669"/>
    <property type="project" value="UniProtKB-KW"/>
</dbReference>
<keyword evidence="6" id="KW-1185">Reference proteome</keyword>
<dbReference type="EMBL" id="JAFMNX010000001">
    <property type="protein sequence ID" value="MBS9720237.1"/>
    <property type="molecule type" value="Genomic_DNA"/>
</dbReference>
<evidence type="ECO:0000313" key="6">
    <source>
        <dbReference type="Proteomes" id="UP001297272"/>
    </source>
</evidence>
<reference evidence="5 6" key="1">
    <citation type="submission" date="2021-03" db="EMBL/GenBank/DDBJ databases">
        <title>Tianweitania aestuarii sp. nov., isolated from a tidal flat.</title>
        <authorList>
            <person name="Park S."/>
            <person name="Yoon J.-H."/>
        </authorList>
    </citation>
    <scope>NUCLEOTIDE SEQUENCE [LARGE SCALE GENOMIC DNA]</scope>
    <source>
        <strain evidence="5 6">BSSL-BM11</strain>
    </source>
</reference>
<dbReference type="Proteomes" id="UP001297272">
    <property type="component" value="Unassembled WGS sequence"/>
</dbReference>
<protein>
    <submittedName>
        <fullName evidence="5">HK97 family phage prohead protease</fullName>
    </submittedName>
</protein>
<accession>A0ABS5RX32</accession>
<dbReference type="GO" id="GO:0008233">
    <property type="term" value="F:peptidase activity"/>
    <property type="evidence" value="ECO:0007669"/>
    <property type="project" value="UniProtKB-KW"/>
</dbReference>
<comment type="caution">
    <text evidence="5">The sequence shown here is derived from an EMBL/GenBank/DDBJ whole genome shotgun (WGS) entry which is preliminary data.</text>
</comment>
<keyword evidence="2 5" id="KW-0645">Protease</keyword>
<proteinExistence type="predicted"/>
<evidence type="ECO:0000256" key="2">
    <source>
        <dbReference type="ARBA" id="ARBA00022670"/>
    </source>
</evidence>
<organism evidence="5 6">
    <name type="scientific">Tianweitania aestuarii</name>
    <dbReference type="NCBI Taxonomy" id="2814886"/>
    <lineage>
        <taxon>Bacteria</taxon>
        <taxon>Pseudomonadati</taxon>
        <taxon>Pseudomonadota</taxon>
        <taxon>Alphaproteobacteria</taxon>
        <taxon>Hyphomicrobiales</taxon>
        <taxon>Phyllobacteriaceae</taxon>
        <taxon>Tianweitania</taxon>
    </lineage>
</organism>
<dbReference type="InterPro" id="IPR006433">
    <property type="entry name" value="Prohead_protease"/>
</dbReference>
<dbReference type="NCBIfam" id="TIGR01543">
    <property type="entry name" value="proheadase_HK97"/>
    <property type="match status" value="1"/>
</dbReference>
<evidence type="ECO:0000259" key="4">
    <source>
        <dbReference type="Pfam" id="PF04586"/>
    </source>
</evidence>
<evidence type="ECO:0000313" key="5">
    <source>
        <dbReference type="EMBL" id="MBS9720237.1"/>
    </source>
</evidence>
<name>A0ABS5RX32_9HYPH</name>
<feature type="domain" description="Prohead serine protease" evidence="4">
    <location>
        <begin position="18"/>
        <end position="158"/>
    </location>
</feature>
<dbReference type="InterPro" id="IPR054613">
    <property type="entry name" value="Peptidase_S78_dom"/>
</dbReference>
<gene>
    <name evidence="5" type="ORF">JYU29_06000</name>
</gene>
<evidence type="ECO:0000256" key="1">
    <source>
        <dbReference type="ARBA" id="ARBA00022612"/>
    </source>
</evidence>
<dbReference type="Pfam" id="PF04586">
    <property type="entry name" value="Peptidase_S78"/>
    <property type="match status" value="1"/>
</dbReference>